<keyword evidence="2" id="KW-1185">Reference proteome</keyword>
<comment type="caution">
    <text evidence="1">The sequence shown here is derived from an EMBL/GenBank/DDBJ whole genome shotgun (WGS) entry which is preliminary data.</text>
</comment>
<reference evidence="1 2" key="1">
    <citation type="submission" date="2023-10" db="EMBL/GenBank/DDBJ databases">
        <title>Genome-Wide Identification Analysis in wild type Solanum Pinnatisectum Reveals Some Genes Defensing Phytophthora Infestans.</title>
        <authorList>
            <person name="Sun C."/>
        </authorList>
    </citation>
    <scope>NUCLEOTIDE SEQUENCE [LARGE SCALE GENOMIC DNA]</scope>
    <source>
        <strain evidence="1">LQN</strain>
        <tissue evidence="1">Leaf</tissue>
    </source>
</reference>
<protein>
    <submittedName>
        <fullName evidence="1">Uncharacterized protein</fullName>
    </submittedName>
</protein>
<accession>A0AAV9KFA0</accession>
<proteinExistence type="predicted"/>
<organism evidence="1 2">
    <name type="scientific">Solanum pinnatisectum</name>
    <name type="common">tansyleaf nightshade</name>
    <dbReference type="NCBI Taxonomy" id="50273"/>
    <lineage>
        <taxon>Eukaryota</taxon>
        <taxon>Viridiplantae</taxon>
        <taxon>Streptophyta</taxon>
        <taxon>Embryophyta</taxon>
        <taxon>Tracheophyta</taxon>
        <taxon>Spermatophyta</taxon>
        <taxon>Magnoliopsida</taxon>
        <taxon>eudicotyledons</taxon>
        <taxon>Gunneridae</taxon>
        <taxon>Pentapetalae</taxon>
        <taxon>asterids</taxon>
        <taxon>lamiids</taxon>
        <taxon>Solanales</taxon>
        <taxon>Solanaceae</taxon>
        <taxon>Solanoideae</taxon>
        <taxon>Solaneae</taxon>
        <taxon>Solanum</taxon>
    </lineage>
</organism>
<evidence type="ECO:0000313" key="2">
    <source>
        <dbReference type="Proteomes" id="UP001311915"/>
    </source>
</evidence>
<evidence type="ECO:0000313" key="1">
    <source>
        <dbReference type="EMBL" id="KAK4711842.1"/>
    </source>
</evidence>
<name>A0AAV9KFA0_9SOLN</name>
<dbReference type="Proteomes" id="UP001311915">
    <property type="component" value="Unassembled WGS sequence"/>
</dbReference>
<dbReference type="EMBL" id="JAWPEI010000011">
    <property type="protein sequence ID" value="KAK4711842.1"/>
    <property type="molecule type" value="Genomic_DNA"/>
</dbReference>
<dbReference type="AlphaFoldDB" id="A0AAV9KFA0"/>
<sequence length="106" mass="12265">MSTRRDYRGYDELIMLEPKLSKGRTVPAAVNLFSSSSKKVTSENNFWANTQLKEASKIHPIFRRRKRRRQLLGLNFRGAFSILEREVLVMYCRPLPPNAGSLILLL</sequence>
<gene>
    <name evidence="1" type="ORF">R3W88_006355</name>
</gene>